<feature type="domain" description="Transcription factor LuxR-like autoinducer-binding" evidence="4">
    <location>
        <begin position="43"/>
        <end position="146"/>
    </location>
</feature>
<evidence type="ECO:0000256" key="1">
    <source>
        <dbReference type="ARBA" id="ARBA00023015"/>
    </source>
</evidence>
<proteinExistence type="predicted"/>
<keyword evidence="1" id="KW-0805">Transcription regulation</keyword>
<protein>
    <submittedName>
        <fullName evidence="5">Autoinducer binding domain-containing protein</fullName>
    </submittedName>
</protein>
<keyword evidence="2" id="KW-0238">DNA-binding</keyword>
<evidence type="ECO:0000313" key="6">
    <source>
        <dbReference type="Proteomes" id="UP000184292"/>
    </source>
</evidence>
<dbReference type="RefSeq" id="WP_073329963.1">
    <property type="nucleotide sequence ID" value="NZ_FQYO01000003.1"/>
</dbReference>
<evidence type="ECO:0000259" key="4">
    <source>
        <dbReference type="Pfam" id="PF03472"/>
    </source>
</evidence>
<organism evidence="5 6">
    <name type="scientific">Wenxinia saemankumensis</name>
    <dbReference type="NCBI Taxonomy" id="1447782"/>
    <lineage>
        <taxon>Bacteria</taxon>
        <taxon>Pseudomonadati</taxon>
        <taxon>Pseudomonadota</taxon>
        <taxon>Alphaproteobacteria</taxon>
        <taxon>Rhodobacterales</taxon>
        <taxon>Roseobacteraceae</taxon>
        <taxon>Wenxinia</taxon>
    </lineage>
</organism>
<accession>A0A1M6EXL9</accession>
<keyword evidence="6" id="KW-1185">Reference proteome</keyword>
<dbReference type="InterPro" id="IPR005143">
    <property type="entry name" value="TF_LuxR_autoind-bd_dom"/>
</dbReference>
<reference evidence="5 6" key="1">
    <citation type="submission" date="2016-11" db="EMBL/GenBank/DDBJ databases">
        <authorList>
            <person name="Jaros S."/>
            <person name="Januszkiewicz K."/>
            <person name="Wedrychowicz H."/>
        </authorList>
    </citation>
    <scope>NUCLEOTIDE SEQUENCE [LARGE SCALE GENOMIC DNA]</scope>
    <source>
        <strain evidence="5 6">DSM 100565</strain>
    </source>
</reference>
<dbReference type="Gene3D" id="3.30.450.80">
    <property type="entry name" value="Transcription factor LuxR-like, autoinducer-binding domain"/>
    <property type="match status" value="1"/>
</dbReference>
<dbReference type="Pfam" id="PF03472">
    <property type="entry name" value="Autoind_bind"/>
    <property type="match status" value="1"/>
</dbReference>
<dbReference type="STRING" id="1447782.SAMN05444417_2233"/>
<dbReference type="EMBL" id="FQYO01000003">
    <property type="protein sequence ID" value="SHI90188.1"/>
    <property type="molecule type" value="Genomic_DNA"/>
</dbReference>
<dbReference type="SUPFAM" id="SSF75516">
    <property type="entry name" value="Pheromone-binding domain of LuxR-like quorum-sensing transcription factors"/>
    <property type="match status" value="1"/>
</dbReference>
<evidence type="ECO:0000256" key="3">
    <source>
        <dbReference type="ARBA" id="ARBA00023163"/>
    </source>
</evidence>
<name>A0A1M6EXL9_9RHOB</name>
<dbReference type="AlphaFoldDB" id="A0A1M6EXL9"/>
<dbReference type="Proteomes" id="UP000184292">
    <property type="component" value="Unassembled WGS sequence"/>
</dbReference>
<evidence type="ECO:0000256" key="2">
    <source>
        <dbReference type="ARBA" id="ARBA00023125"/>
    </source>
</evidence>
<dbReference type="OrthoDB" id="7826109at2"/>
<keyword evidence="3" id="KW-0804">Transcription</keyword>
<dbReference type="GO" id="GO:0003677">
    <property type="term" value="F:DNA binding"/>
    <property type="evidence" value="ECO:0007669"/>
    <property type="project" value="UniProtKB-KW"/>
</dbReference>
<dbReference type="InterPro" id="IPR036693">
    <property type="entry name" value="TF_LuxR_autoind-bd_dom_sf"/>
</dbReference>
<gene>
    <name evidence="5" type="ORF">SAMN05444417_2233</name>
</gene>
<evidence type="ECO:0000313" key="5">
    <source>
        <dbReference type="EMBL" id="SHI90188.1"/>
    </source>
</evidence>
<sequence length="171" mass="18235">MSTNDDVSDPRSEALLGPLRDLVRIAPAGFAIGLHVRFASVRFMLQSYPRAWIDEYSARGYGIHDPTVAWGMANTGRIAWADMAVTGDDAARVMDLAARAGLVHGLTVAHVASASRSVASFARSDRPFTGDEGARIEDLTGALHDATLDLERLPAGFRPRLVAMGISATTA</sequence>